<dbReference type="FunCoup" id="A0A3P8V576">
    <property type="interactions" value="167"/>
</dbReference>
<name>A0A3P8V576_CYNSE</name>
<evidence type="ECO:0000259" key="2">
    <source>
        <dbReference type="PROSITE" id="PS51053"/>
    </source>
</evidence>
<feature type="region of interest" description="Disordered" evidence="1">
    <location>
        <begin position="1"/>
        <end position="22"/>
    </location>
</feature>
<reference evidence="3 4" key="1">
    <citation type="journal article" date="2014" name="Nat. Genet.">
        <title>Whole-genome sequence of a flatfish provides insights into ZW sex chromosome evolution and adaptation to a benthic lifestyle.</title>
        <authorList>
            <person name="Chen S."/>
            <person name="Zhang G."/>
            <person name="Shao C."/>
            <person name="Huang Q."/>
            <person name="Liu G."/>
            <person name="Zhang P."/>
            <person name="Song W."/>
            <person name="An N."/>
            <person name="Chalopin D."/>
            <person name="Volff J.N."/>
            <person name="Hong Y."/>
            <person name="Li Q."/>
            <person name="Sha Z."/>
            <person name="Zhou H."/>
            <person name="Xie M."/>
            <person name="Yu Q."/>
            <person name="Liu Y."/>
            <person name="Xiang H."/>
            <person name="Wang N."/>
            <person name="Wu K."/>
            <person name="Yang C."/>
            <person name="Zhou Q."/>
            <person name="Liao X."/>
            <person name="Yang L."/>
            <person name="Hu Q."/>
            <person name="Zhang J."/>
            <person name="Meng L."/>
            <person name="Jin L."/>
            <person name="Tian Y."/>
            <person name="Lian J."/>
            <person name="Yang J."/>
            <person name="Miao G."/>
            <person name="Liu S."/>
            <person name="Liang Z."/>
            <person name="Yan F."/>
            <person name="Li Y."/>
            <person name="Sun B."/>
            <person name="Zhang H."/>
            <person name="Zhang J."/>
            <person name="Zhu Y."/>
            <person name="Du M."/>
            <person name="Zhao Y."/>
            <person name="Schartl M."/>
            <person name="Tang Q."/>
            <person name="Wang J."/>
        </authorList>
    </citation>
    <scope>NUCLEOTIDE SEQUENCE</scope>
</reference>
<protein>
    <submittedName>
        <fullName evidence="3">SERTA domain-containing protein 2-like</fullName>
    </submittedName>
</protein>
<sequence>MITKGQKRKYSPEEVEATDRSNPIWESQRQFVFSVSLNKYQRGQELPEPSLRRSVLIANTLRQMSLEFCNAPAEDEVPPDSSLSGPEEVQQESPSNKIPSAKHHPAQVVTNSSSALTTCSGVSSLHSSHYAAGRNLANSAISSILTALDSNIEESPQAVSSEGSATWVKQGVRGFVGNLEEWDECRVRENQMEVTRSAYLTDFTVEDLFQDIDTSLLDKDKLFGLRGCGVGHPAEMFLLTDVYIYASNSFKPTLLQHIMHGLL</sequence>
<feature type="domain" description="SERTA" evidence="2">
    <location>
        <begin position="25"/>
        <end position="72"/>
    </location>
</feature>
<dbReference type="PANTHER" id="PTHR16277">
    <property type="entry name" value="CELL DIVISION CYCLE ASSOCIATED PROTEIN 4/SERTA DOMAIN-CONTAINING PROTEIN 2"/>
    <property type="match status" value="1"/>
</dbReference>
<dbReference type="GO" id="GO:0005634">
    <property type="term" value="C:nucleus"/>
    <property type="evidence" value="ECO:0007669"/>
    <property type="project" value="TreeGrafter"/>
</dbReference>
<dbReference type="InterPro" id="IPR009263">
    <property type="entry name" value="SERTA_dom"/>
</dbReference>
<evidence type="ECO:0000313" key="4">
    <source>
        <dbReference type="Proteomes" id="UP000265120"/>
    </source>
</evidence>
<dbReference type="Ensembl" id="ENSCSET00000009363.1">
    <property type="protein sequence ID" value="ENSCSEP00000009254.1"/>
    <property type="gene ID" value="ENSCSEG00000005944.1"/>
</dbReference>
<evidence type="ECO:0000313" key="3">
    <source>
        <dbReference type="Ensembl" id="ENSCSEP00000009254.1"/>
    </source>
</evidence>
<dbReference type="GeneTree" id="ENSGT00940000168703"/>
<dbReference type="Proteomes" id="UP000265120">
    <property type="component" value="Chromosome 4"/>
</dbReference>
<dbReference type="InterPro" id="IPR052262">
    <property type="entry name" value="E2F-SERTA_domain_protein"/>
</dbReference>
<keyword evidence="4" id="KW-1185">Reference proteome</keyword>
<dbReference type="STRING" id="244447.ENSCSEP00000009254"/>
<dbReference type="AlphaFoldDB" id="A0A3P8V576"/>
<reference evidence="3" key="3">
    <citation type="submission" date="2025-09" db="UniProtKB">
        <authorList>
            <consortium name="Ensembl"/>
        </authorList>
    </citation>
    <scope>IDENTIFICATION</scope>
</reference>
<dbReference type="PANTHER" id="PTHR16277:SF13">
    <property type="entry name" value="SERTA DOMAIN-CONTAINING PROTEIN 3"/>
    <property type="match status" value="1"/>
</dbReference>
<dbReference type="Pfam" id="PF06031">
    <property type="entry name" value="SERTA"/>
    <property type="match status" value="1"/>
</dbReference>
<dbReference type="OMA" id="EDWESMS"/>
<organism evidence="3 4">
    <name type="scientific">Cynoglossus semilaevis</name>
    <name type="common">Tongue sole</name>
    <dbReference type="NCBI Taxonomy" id="244447"/>
    <lineage>
        <taxon>Eukaryota</taxon>
        <taxon>Metazoa</taxon>
        <taxon>Chordata</taxon>
        <taxon>Craniata</taxon>
        <taxon>Vertebrata</taxon>
        <taxon>Euteleostomi</taxon>
        <taxon>Actinopterygii</taxon>
        <taxon>Neopterygii</taxon>
        <taxon>Teleostei</taxon>
        <taxon>Neoteleostei</taxon>
        <taxon>Acanthomorphata</taxon>
        <taxon>Carangaria</taxon>
        <taxon>Pleuronectiformes</taxon>
        <taxon>Pleuronectoidei</taxon>
        <taxon>Cynoglossidae</taxon>
        <taxon>Cynoglossinae</taxon>
        <taxon>Cynoglossus</taxon>
    </lineage>
</organism>
<dbReference type="PROSITE" id="PS51053">
    <property type="entry name" value="SERTA"/>
    <property type="match status" value="1"/>
</dbReference>
<accession>A0A3P8V576</accession>
<dbReference type="InParanoid" id="A0A3P8V576"/>
<feature type="region of interest" description="Disordered" evidence="1">
    <location>
        <begin position="72"/>
        <end position="112"/>
    </location>
</feature>
<proteinExistence type="predicted"/>
<reference evidence="3" key="2">
    <citation type="submission" date="2025-08" db="UniProtKB">
        <authorList>
            <consortium name="Ensembl"/>
        </authorList>
    </citation>
    <scope>IDENTIFICATION</scope>
</reference>
<evidence type="ECO:0000256" key="1">
    <source>
        <dbReference type="SAM" id="MobiDB-lite"/>
    </source>
</evidence>